<comment type="subcellular location">
    <subcellularLocation>
        <location evidence="1">Membrane</location>
        <topology evidence="1">Multi-pass membrane protein</topology>
    </subcellularLocation>
</comment>
<sequence length="263" mass="29051">MATETTGLLSKEQSDQLKAAGDTAKAAADAAQKQVVDVSDKLVKGKYNLSVLGLIGGLLMILVNVKDIIEHIFTLRLNKVVLDAYLILFGYMIAVVNSAETKANMNVAPKTRQTILYYAKFLCATWGRGFLYFFVGTIAFSQLDFNGLIGGSYMMLLGIICIYIGRNTAKKLAKLRDNEKSLCMLKFRRLATHGNLDISAYTEFLENYDLDLGKGEIVASFTMLDSDCDGLVSVEEFDTWWDACEKLEATDEEPEATPADEEA</sequence>
<evidence type="ECO:0000256" key="4">
    <source>
        <dbReference type="ARBA" id="ARBA00022989"/>
    </source>
</evidence>
<organism evidence="8">
    <name type="scientific">Leptocylindrus danicus</name>
    <dbReference type="NCBI Taxonomy" id="163516"/>
    <lineage>
        <taxon>Eukaryota</taxon>
        <taxon>Sar</taxon>
        <taxon>Stramenopiles</taxon>
        <taxon>Ochrophyta</taxon>
        <taxon>Bacillariophyta</taxon>
        <taxon>Coscinodiscophyceae</taxon>
        <taxon>Chaetocerotophycidae</taxon>
        <taxon>Leptocylindrales</taxon>
        <taxon>Leptocylindraceae</taxon>
        <taxon>Leptocylindrus</taxon>
    </lineage>
</organism>
<protein>
    <recommendedName>
        <fullName evidence="7">EF-hand domain-containing protein</fullName>
    </recommendedName>
</protein>
<dbReference type="PANTHER" id="PTHR28128:SF1">
    <property type="entry name" value="GOLGI APPARATUS MEMBRANE PROTEIN TVP15"/>
    <property type="match status" value="1"/>
</dbReference>
<evidence type="ECO:0000256" key="2">
    <source>
        <dbReference type="ARBA" id="ARBA00022692"/>
    </source>
</evidence>
<dbReference type="GO" id="GO:0005509">
    <property type="term" value="F:calcium ion binding"/>
    <property type="evidence" value="ECO:0007669"/>
    <property type="project" value="InterPro"/>
</dbReference>
<dbReference type="SUPFAM" id="SSF47473">
    <property type="entry name" value="EF-hand"/>
    <property type="match status" value="1"/>
</dbReference>
<reference evidence="8" key="1">
    <citation type="submission" date="2021-01" db="EMBL/GenBank/DDBJ databases">
        <authorList>
            <person name="Corre E."/>
            <person name="Pelletier E."/>
            <person name="Niang G."/>
            <person name="Scheremetjew M."/>
            <person name="Finn R."/>
            <person name="Kale V."/>
            <person name="Holt S."/>
            <person name="Cochrane G."/>
            <person name="Meng A."/>
            <person name="Brown T."/>
            <person name="Cohen L."/>
        </authorList>
    </citation>
    <scope>NUCLEOTIDE SEQUENCE</scope>
    <source>
        <strain evidence="8">B650</strain>
    </source>
</reference>
<name>A0A7S2KKW2_9STRA</name>
<gene>
    <name evidence="8" type="ORF">LDAN0321_LOCUS9746</name>
</gene>
<evidence type="ECO:0000259" key="7">
    <source>
        <dbReference type="PROSITE" id="PS50222"/>
    </source>
</evidence>
<evidence type="ECO:0000256" key="3">
    <source>
        <dbReference type="ARBA" id="ARBA00022837"/>
    </source>
</evidence>
<evidence type="ECO:0000313" key="8">
    <source>
        <dbReference type="EMBL" id="CAD9579026.1"/>
    </source>
</evidence>
<evidence type="ECO:0000256" key="1">
    <source>
        <dbReference type="ARBA" id="ARBA00004141"/>
    </source>
</evidence>
<dbReference type="Pfam" id="PF08507">
    <property type="entry name" value="COPI_assoc"/>
    <property type="match status" value="1"/>
</dbReference>
<proteinExistence type="predicted"/>
<dbReference type="GO" id="GO:0016020">
    <property type="term" value="C:membrane"/>
    <property type="evidence" value="ECO:0007669"/>
    <property type="project" value="UniProtKB-SubCell"/>
</dbReference>
<dbReference type="AlphaFoldDB" id="A0A7S2KKW2"/>
<dbReference type="InterPro" id="IPR002048">
    <property type="entry name" value="EF_hand_dom"/>
</dbReference>
<keyword evidence="3" id="KW-0106">Calcium</keyword>
<dbReference type="PANTHER" id="PTHR28128">
    <property type="entry name" value="GOLGI APPARATUS MEMBRANE PROTEIN TVP15"/>
    <property type="match status" value="1"/>
</dbReference>
<feature type="domain" description="EF-hand" evidence="7">
    <location>
        <begin position="212"/>
        <end position="247"/>
    </location>
</feature>
<feature type="transmembrane region" description="Helical" evidence="6">
    <location>
        <begin position="47"/>
        <end position="65"/>
    </location>
</feature>
<dbReference type="InterPro" id="IPR018247">
    <property type="entry name" value="EF_Hand_1_Ca_BS"/>
</dbReference>
<dbReference type="PROSITE" id="PS50222">
    <property type="entry name" value="EF_HAND_2"/>
    <property type="match status" value="1"/>
</dbReference>
<dbReference type="PROSITE" id="PS00018">
    <property type="entry name" value="EF_HAND_1"/>
    <property type="match status" value="1"/>
</dbReference>
<keyword evidence="2 6" id="KW-0812">Transmembrane</keyword>
<feature type="transmembrane region" description="Helical" evidence="6">
    <location>
        <begin position="77"/>
        <end position="96"/>
    </location>
</feature>
<accession>A0A7S2KKW2</accession>
<dbReference type="InterPro" id="IPR011992">
    <property type="entry name" value="EF-hand-dom_pair"/>
</dbReference>
<evidence type="ECO:0000256" key="6">
    <source>
        <dbReference type="SAM" id="Phobius"/>
    </source>
</evidence>
<keyword evidence="4 6" id="KW-1133">Transmembrane helix</keyword>
<evidence type="ECO:0000256" key="5">
    <source>
        <dbReference type="ARBA" id="ARBA00023136"/>
    </source>
</evidence>
<keyword evidence="5 6" id="KW-0472">Membrane</keyword>
<dbReference type="EMBL" id="HBGY01015035">
    <property type="protein sequence ID" value="CAD9579026.1"/>
    <property type="molecule type" value="Transcribed_RNA"/>
</dbReference>
<dbReference type="InterPro" id="IPR013714">
    <property type="entry name" value="Golgi_TVP15"/>
</dbReference>
<feature type="transmembrane region" description="Helical" evidence="6">
    <location>
        <begin position="145"/>
        <end position="165"/>
    </location>
</feature>
<feature type="transmembrane region" description="Helical" evidence="6">
    <location>
        <begin position="117"/>
        <end position="139"/>
    </location>
</feature>